<evidence type="ECO:0000256" key="1">
    <source>
        <dbReference type="SAM" id="MobiDB-lite"/>
    </source>
</evidence>
<dbReference type="RefSeq" id="XP_034011173.1">
    <property type="nucleotide sequence ID" value="XM_034156829.1"/>
</dbReference>
<dbReference type="GO" id="GO:0010106">
    <property type="term" value="P:cellular response to iron ion starvation"/>
    <property type="evidence" value="ECO:0007669"/>
    <property type="project" value="InterPro"/>
</dbReference>
<reference evidence="2 3" key="1">
    <citation type="submission" date="2019-07" db="EMBL/GenBank/DDBJ databases">
        <title>Genome assembly of two rare yeast pathogens: Diutina rugosa and Trichomonascus ciferrii.</title>
        <authorList>
            <person name="Mixao V."/>
            <person name="Saus E."/>
            <person name="Hansen A."/>
            <person name="Lass-Flor C."/>
            <person name="Gabaldon T."/>
        </authorList>
    </citation>
    <scope>NUCLEOTIDE SEQUENCE [LARGE SCALE GENOMIC DNA]</scope>
    <source>
        <strain evidence="2 3">CBS 613</strain>
    </source>
</reference>
<feature type="region of interest" description="Disordered" evidence="1">
    <location>
        <begin position="92"/>
        <end position="126"/>
    </location>
</feature>
<sequence>MTSPLADVDLEKKQFQLKAEIKPWLSSLLRPQGIELFVERSSQVKIVFRCRSNTVATRRSRCPFRIRANYQKNLKVWSLTVTNDTHNHSIQGTSTTVSWSFRTASPPSLPRQEQGETPPSPSAGIPVNLQSYQKWVGLL</sequence>
<name>A0A642UN88_DIURU</name>
<dbReference type="EMBL" id="SWFT01000119">
    <property type="protein sequence ID" value="KAA8899962.1"/>
    <property type="molecule type" value="Genomic_DNA"/>
</dbReference>
<dbReference type="Proteomes" id="UP000449547">
    <property type="component" value="Unassembled WGS sequence"/>
</dbReference>
<keyword evidence="3" id="KW-1185">Reference proteome</keyword>
<dbReference type="InterPro" id="IPR014842">
    <property type="entry name" value="AFT"/>
</dbReference>
<accession>A0A642UN88</accession>
<dbReference type="GeneID" id="54782654"/>
<comment type="caution">
    <text evidence="2">The sequence shown here is derived from an EMBL/GenBank/DDBJ whole genome shotgun (WGS) entry which is preliminary data.</text>
</comment>
<organism evidence="2 3">
    <name type="scientific">Diutina rugosa</name>
    <name type="common">Yeast</name>
    <name type="synonym">Candida rugosa</name>
    <dbReference type="NCBI Taxonomy" id="5481"/>
    <lineage>
        <taxon>Eukaryota</taxon>
        <taxon>Fungi</taxon>
        <taxon>Dikarya</taxon>
        <taxon>Ascomycota</taxon>
        <taxon>Saccharomycotina</taxon>
        <taxon>Pichiomycetes</taxon>
        <taxon>Debaryomycetaceae</taxon>
        <taxon>Diutina</taxon>
    </lineage>
</organism>
<gene>
    <name evidence="2" type="ORF">DIURU_004003</name>
</gene>
<dbReference type="AlphaFoldDB" id="A0A642UN88"/>
<dbReference type="GO" id="GO:0000981">
    <property type="term" value="F:DNA-binding transcription factor activity, RNA polymerase II-specific"/>
    <property type="evidence" value="ECO:0007669"/>
    <property type="project" value="InterPro"/>
</dbReference>
<dbReference type="GO" id="GO:0045944">
    <property type="term" value="P:positive regulation of transcription by RNA polymerase II"/>
    <property type="evidence" value="ECO:0007669"/>
    <property type="project" value="InterPro"/>
</dbReference>
<dbReference type="VEuPathDB" id="FungiDB:DIURU_004003"/>
<feature type="compositionally biased region" description="Polar residues" evidence="1">
    <location>
        <begin position="92"/>
        <end position="106"/>
    </location>
</feature>
<evidence type="ECO:0000313" key="2">
    <source>
        <dbReference type="EMBL" id="KAA8899962.1"/>
    </source>
</evidence>
<proteinExistence type="predicted"/>
<evidence type="ECO:0000313" key="3">
    <source>
        <dbReference type="Proteomes" id="UP000449547"/>
    </source>
</evidence>
<protein>
    <submittedName>
        <fullName evidence="2">Uncharacterized protein</fullName>
    </submittedName>
</protein>
<dbReference type="Pfam" id="PF08731">
    <property type="entry name" value="AFT"/>
    <property type="match status" value="1"/>
</dbReference>
<dbReference type="OrthoDB" id="4068596at2759"/>